<protein>
    <recommendedName>
        <fullName evidence="4">Hydrogenase maturation factor HypA</fullName>
    </recommendedName>
</protein>
<evidence type="ECO:0000256" key="2">
    <source>
        <dbReference type="ARBA" id="ARBA00022723"/>
    </source>
</evidence>
<accession>A0A3D9RLQ3</accession>
<feature type="binding site" evidence="4">
    <location>
        <position position="121"/>
    </location>
    <ligand>
        <name>Zn(2+)</name>
        <dbReference type="ChEBI" id="CHEBI:29105"/>
    </ligand>
</feature>
<organism evidence="5 6">
    <name type="scientific">Lutibacter oceani</name>
    <dbReference type="NCBI Taxonomy" id="1853311"/>
    <lineage>
        <taxon>Bacteria</taxon>
        <taxon>Pseudomonadati</taxon>
        <taxon>Bacteroidota</taxon>
        <taxon>Flavobacteriia</taxon>
        <taxon>Flavobacteriales</taxon>
        <taxon>Flavobacteriaceae</taxon>
        <taxon>Lutibacter</taxon>
    </lineage>
</organism>
<keyword evidence="6" id="KW-1185">Reference proteome</keyword>
<feature type="binding site" evidence="4">
    <location>
        <position position="31"/>
    </location>
    <ligand>
        <name>Ni(2+)</name>
        <dbReference type="ChEBI" id="CHEBI:49786"/>
    </ligand>
</feature>
<feature type="binding site" evidence="4">
    <location>
        <position position="102"/>
    </location>
    <ligand>
        <name>Zn(2+)</name>
        <dbReference type="ChEBI" id="CHEBI:29105"/>
    </ligand>
</feature>
<evidence type="ECO:0000256" key="3">
    <source>
        <dbReference type="ARBA" id="ARBA00022833"/>
    </source>
</evidence>
<comment type="caution">
    <text evidence="5">The sequence shown here is derived from an EMBL/GenBank/DDBJ whole genome shotgun (WGS) entry which is preliminary data.</text>
</comment>
<sequence>MLHTFFSDLYHTFSFYIFCNFESITILKEMHELSIALGIVKIAEDETKKANAKKVSKIELEIGVLAGVEIDSLNFVWSSAVEETVLEHAEKEIIVIEGKGKCIDCDTEFYMENIYDCCPKCGSNFKGILKGKELKVKSLEVI</sequence>
<dbReference type="EMBL" id="QTTQ01000011">
    <property type="protein sequence ID" value="REE80823.1"/>
    <property type="molecule type" value="Genomic_DNA"/>
</dbReference>
<evidence type="ECO:0000256" key="1">
    <source>
        <dbReference type="ARBA" id="ARBA00022596"/>
    </source>
</evidence>
<comment type="function">
    <text evidence="4">Involved in the maturation of [NiFe] hydrogenases. Required for nickel insertion into the metal center of the hydrogenase.</text>
</comment>
<reference evidence="5 6" key="1">
    <citation type="submission" date="2018-08" db="EMBL/GenBank/DDBJ databases">
        <title>Genomic Encyclopedia of Type Strains, Phase III (KMG-III): the genomes of soil and plant-associated and newly described type strains.</title>
        <authorList>
            <person name="Whitman W."/>
        </authorList>
    </citation>
    <scope>NUCLEOTIDE SEQUENCE [LARGE SCALE GENOMIC DNA]</scope>
    <source>
        <strain evidence="5 6">325-5</strain>
    </source>
</reference>
<dbReference type="Gene3D" id="3.30.2320.80">
    <property type="match status" value="1"/>
</dbReference>
<dbReference type="PANTHER" id="PTHR34535">
    <property type="entry name" value="HYDROGENASE MATURATION FACTOR HYPA"/>
    <property type="match status" value="1"/>
</dbReference>
<dbReference type="Pfam" id="PF01155">
    <property type="entry name" value="HypA"/>
    <property type="match status" value="1"/>
</dbReference>
<dbReference type="GO" id="GO:0008270">
    <property type="term" value="F:zinc ion binding"/>
    <property type="evidence" value="ECO:0007669"/>
    <property type="project" value="UniProtKB-UniRule"/>
</dbReference>
<dbReference type="GO" id="GO:0016151">
    <property type="term" value="F:nickel cation binding"/>
    <property type="evidence" value="ECO:0007669"/>
    <property type="project" value="UniProtKB-UniRule"/>
</dbReference>
<dbReference type="AlphaFoldDB" id="A0A3D9RLQ3"/>
<comment type="similarity">
    <text evidence="4">Belongs to the HypA/HybF family.</text>
</comment>
<dbReference type="Proteomes" id="UP000256429">
    <property type="component" value="Unassembled WGS sequence"/>
</dbReference>
<keyword evidence="1 4" id="KW-0533">Nickel</keyword>
<name>A0A3D9RLQ3_9FLAO</name>
<dbReference type="PANTHER" id="PTHR34535:SF3">
    <property type="entry name" value="HYDROGENASE MATURATION FACTOR HYPA"/>
    <property type="match status" value="1"/>
</dbReference>
<proteinExistence type="inferred from homology"/>
<keyword evidence="2 4" id="KW-0479">Metal-binding</keyword>
<evidence type="ECO:0000256" key="4">
    <source>
        <dbReference type="HAMAP-Rule" id="MF_00213"/>
    </source>
</evidence>
<gene>
    <name evidence="4" type="primary">hypA</name>
    <name evidence="5" type="ORF">BX611_2479</name>
</gene>
<feature type="binding site" evidence="4">
    <location>
        <position position="105"/>
    </location>
    <ligand>
        <name>Zn(2+)</name>
        <dbReference type="ChEBI" id="CHEBI:29105"/>
    </ligand>
</feature>
<dbReference type="GO" id="GO:0051604">
    <property type="term" value="P:protein maturation"/>
    <property type="evidence" value="ECO:0007669"/>
    <property type="project" value="InterPro"/>
</dbReference>
<dbReference type="InterPro" id="IPR000688">
    <property type="entry name" value="HypA/HybF"/>
</dbReference>
<dbReference type="HAMAP" id="MF_00213">
    <property type="entry name" value="HypA_HybF"/>
    <property type="match status" value="1"/>
</dbReference>
<feature type="binding site" evidence="4">
    <location>
        <position position="118"/>
    </location>
    <ligand>
        <name>Zn(2+)</name>
        <dbReference type="ChEBI" id="CHEBI:29105"/>
    </ligand>
</feature>
<evidence type="ECO:0000313" key="6">
    <source>
        <dbReference type="Proteomes" id="UP000256429"/>
    </source>
</evidence>
<keyword evidence="3 4" id="KW-0862">Zinc</keyword>
<evidence type="ECO:0000313" key="5">
    <source>
        <dbReference type="EMBL" id="REE80823.1"/>
    </source>
</evidence>